<keyword evidence="1" id="KW-0964">Secreted</keyword>
<gene>
    <name evidence="3" type="ORF">PHJA_002961800</name>
</gene>
<reference evidence="3" key="1">
    <citation type="submission" date="2020-07" db="EMBL/GenBank/DDBJ databases">
        <title>Ethylene signaling mediates host invasion by parasitic plants.</title>
        <authorList>
            <person name="Yoshida S."/>
        </authorList>
    </citation>
    <scope>NUCLEOTIDE SEQUENCE</scope>
    <source>
        <strain evidence="3">Okayama</strain>
    </source>
</reference>
<sequence>MTGSSPTSFGSLIMADDPLTVGPEFLSKRVGLQRGFYGAASLEEVGLVMAMTCPLYLRMDCTMVARFLFLLISMAFYFIYLVHFKYVTEKKIIFHLQKNYRSKLVTLKKQ</sequence>
<comment type="subunit">
    <text evidence="1">Homodimer.</text>
</comment>
<keyword evidence="2" id="KW-1133">Transmembrane helix</keyword>
<evidence type="ECO:0000313" key="4">
    <source>
        <dbReference type="Proteomes" id="UP000653305"/>
    </source>
</evidence>
<name>A0A830D6M0_9LAMI</name>
<dbReference type="Pfam" id="PF03018">
    <property type="entry name" value="Dirigent"/>
    <property type="match status" value="1"/>
</dbReference>
<feature type="transmembrane region" description="Helical" evidence="2">
    <location>
        <begin position="63"/>
        <end position="82"/>
    </location>
</feature>
<dbReference type="GO" id="GO:0048046">
    <property type="term" value="C:apoplast"/>
    <property type="evidence" value="ECO:0007669"/>
    <property type="project" value="UniProtKB-SubCell"/>
</dbReference>
<keyword evidence="2" id="KW-0812">Transmembrane</keyword>
<accession>A0A830D6M0</accession>
<keyword evidence="2" id="KW-0472">Membrane</keyword>
<proteinExistence type="inferred from homology"/>
<evidence type="ECO:0000256" key="2">
    <source>
        <dbReference type="SAM" id="Phobius"/>
    </source>
</evidence>
<keyword evidence="1" id="KW-0052">Apoplast</keyword>
<protein>
    <recommendedName>
        <fullName evidence="1">Dirigent protein</fullName>
    </recommendedName>
</protein>
<comment type="similarity">
    <text evidence="1">Belongs to the plant dirigent protein family.</text>
</comment>
<comment type="caution">
    <text evidence="3">The sequence shown here is derived from an EMBL/GenBank/DDBJ whole genome shotgun (WGS) entry which is preliminary data.</text>
</comment>
<dbReference type="AlphaFoldDB" id="A0A830D6M0"/>
<comment type="function">
    <text evidence="1">Dirigent proteins impart stereoselectivity on the phenoxy radical-coupling reaction, yielding optically active lignans from two molecules of coniferyl alcohol in the biosynthesis of lignans, flavonolignans, and alkaloids and thus plays a central role in plant secondary metabolism.</text>
</comment>
<organism evidence="3 4">
    <name type="scientific">Phtheirospermum japonicum</name>
    <dbReference type="NCBI Taxonomy" id="374723"/>
    <lineage>
        <taxon>Eukaryota</taxon>
        <taxon>Viridiplantae</taxon>
        <taxon>Streptophyta</taxon>
        <taxon>Embryophyta</taxon>
        <taxon>Tracheophyta</taxon>
        <taxon>Spermatophyta</taxon>
        <taxon>Magnoliopsida</taxon>
        <taxon>eudicotyledons</taxon>
        <taxon>Gunneridae</taxon>
        <taxon>Pentapetalae</taxon>
        <taxon>asterids</taxon>
        <taxon>lamiids</taxon>
        <taxon>Lamiales</taxon>
        <taxon>Orobanchaceae</taxon>
        <taxon>Orobanchaceae incertae sedis</taxon>
        <taxon>Phtheirospermum</taxon>
    </lineage>
</organism>
<keyword evidence="4" id="KW-1185">Reference proteome</keyword>
<dbReference type="InterPro" id="IPR004265">
    <property type="entry name" value="Dirigent"/>
</dbReference>
<evidence type="ECO:0000256" key="1">
    <source>
        <dbReference type="RuleBase" id="RU363099"/>
    </source>
</evidence>
<evidence type="ECO:0000313" key="3">
    <source>
        <dbReference type="EMBL" id="GFQ08178.1"/>
    </source>
</evidence>
<dbReference type="EMBL" id="BMAC01003475">
    <property type="protein sequence ID" value="GFQ08178.1"/>
    <property type="molecule type" value="Genomic_DNA"/>
</dbReference>
<dbReference type="Proteomes" id="UP000653305">
    <property type="component" value="Unassembled WGS sequence"/>
</dbReference>
<dbReference type="PANTHER" id="PTHR21495">
    <property type="entry name" value="NUCLEOPORIN-RELATED"/>
    <property type="match status" value="1"/>
</dbReference>
<comment type="subcellular location">
    <subcellularLocation>
        <location evidence="1">Secreted</location>
        <location evidence="1">Extracellular space</location>
        <location evidence="1">Apoplast</location>
    </subcellularLocation>
</comment>